<dbReference type="PROSITE" id="PS50097">
    <property type="entry name" value="BTB"/>
    <property type="match status" value="1"/>
</dbReference>
<evidence type="ECO:0000259" key="1">
    <source>
        <dbReference type="PROSITE" id="PS50097"/>
    </source>
</evidence>
<dbReference type="SMART" id="SM00454">
    <property type="entry name" value="SAM"/>
    <property type="match status" value="1"/>
</dbReference>
<dbReference type="InterPro" id="IPR006571">
    <property type="entry name" value="TLDc_dom"/>
</dbReference>
<evidence type="ECO:0000259" key="2">
    <source>
        <dbReference type="PROSITE" id="PS50105"/>
    </source>
</evidence>
<evidence type="ECO:0000259" key="3">
    <source>
        <dbReference type="PROSITE" id="PS51886"/>
    </source>
</evidence>
<dbReference type="InterPro" id="IPR013761">
    <property type="entry name" value="SAM/pointed_sf"/>
</dbReference>
<keyword evidence="5" id="KW-1185">Reference proteome</keyword>
<dbReference type="InterPro" id="IPR000210">
    <property type="entry name" value="BTB/POZ_dom"/>
</dbReference>
<accession>A0ABD3R6Y1</accession>
<dbReference type="SUPFAM" id="SSF47769">
    <property type="entry name" value="SAM/Pointed domain"/>
    <property type="match status" value="1"/>
</dbReference>
<gene>
    <name evidence="4" type="ORF">ACHAXA_001341</name>
</gene>
<dbReference type="PROSITE" id="PS51886">
    <property type="entry name" value="TLDC"/>
    <property type="match status" value="1"/>
</dbReference>
<dbReference type="EMBL" id="JALLPB020000472">
    <property type="protein sequence ID" value="KAL3808765.1"/>
    <property type="molecule type" value="Genomic_DNA"/>
</dbReference>
<organism evidence="4 5">
    <name type="scientific">Cyclostephanos tholiformis</name>
    <dbReference type="NCBI Taxonomy" id="382380"/>
    <lineage>
        <taxon>Eukaryota</taxon>
        <taxon>Sar</taxon>
        <taxon>Stramenopiles</taxon>
        <taxon>Ochrophyta</taxon>
        <taxon>Bacillariophyta</taxon>
        <taxon>Coscinodiscophyceae</taxon>
        <taxon>Thalassiosirophycidae</taxon>
        <taxon>Stephanodiscales</taxon>
        <taxon>Stephanodiscaceae</taxon>
        <taxon>Cyclostephanos</taxon>
    </lineage>
</organism>
<dbReference type="Pfam" id="PF00536">
    <property type="entry name" value="SAM_1"/>
    <property type="match status" value="1"/>
</dbReference>
<protein>
    <submittedName>
        <fullName evidence="4">Uncharacterized protein</fullName>
    </submittedName>
</protein>
<feature type="domain" description="SAM" evidence="2">
    <location>
        <begin position="450"/>
        <end position="515"/>
    </location>
</feature>
<dbReference type="Pfam" id="PF07534">
    <property type="entry name" value="TLD"/>
    <property type="match status" value="1"/>
</dbReference>
<dbReference type="AlphaFoldDB" id="A0ABD3R6Y1"/>
<dbReference type="PANTHER" id="PTHR14499:SF136">
    <property type="entry name" value="GH08630P"/>
    <property type="match status" value="1"/>
</dbReference>
<name>A0ABD3R6Y1_9STRA</name>
<comment type="caution">
    <text evidence="4">The sequence shown here is derived from an EMBL/GenBank/DDBJ whole genome shotgun (WGS) entry which is preliminary data.</text>
</comment>
<dbReference type="Gene3D" id="3.30.710.10">
    <property type="entry name" value="Potassium Channel Kv1.1, Chain A"/>
    <property type="match status" value="2"/>
</dbReference>
<dbReference type="Gene3D" id="1.10.150.50">
    <property type="entry name" value="Transcription Factor, Ets-1"/>
    <property type="match status" value="1"/>
</dbReference>
<dbReference type="InterPro" id="IPR003131">
    <property type="entry name" value="T1-type_BTB"/>
</dbReference>
<dbReference type="InterPro" id="IPR001660">
    <property type="entry name" value="SAM"/>
</dbReference>
<dbReference type="PANTHER" id="PTHR14499">
    <property type="entry name" value="POTASSIUM CHANNEL TETRAMERIZATION DOMAIN-CONTAINING"/>
    <property type="match status" value="1"/>
</dbReference>
<dbReference type="PROSITE" id="PS50105">
    <property type="entry name" value="SAM_DOMAIN"/>
    <property type="match status" value="1"/>
</dbReference>
<evidence type="ECO:0000313" key="4">
    <source>
        <dbReference type="EMBL" id="KAL3808765.1"/>
    </source>
</evidence>
<proteinExistence type="predicted"/>
<reference evidence="4 5" key="1">
    <citation type="submission" date="2024-10" db="EMBL/GenBank/DDBJ databases">
        <title>Updated reference genomes for cyclostephanoid diatoms.</title>
        <authorList>
            <person name="Roberts W.R."/>
            <person name="Alverson A.J."/>
        </authorList>
    </citation>
    <scope>NUCLEOTIDE SEQUENCE [LARGE SCALE GENOMIC DNA]</scope>
    <source>
        <strain evidence="4 5">AJA228-03</strain>
    </source>
</reference>
<sequence length="583" mass="65820">MDELSIANTRLKATRDEHDRDCEEKIKALDEWERRLHERMNRLIQRKKEISEINGNLDAADDDLVEVNAGGEIVVAKRSTLTQIHDTKFKAIFSGSWDKQLLRDNQGRIFLDVNPTCFRAIVDHLNEMTISSKESPPSPPIVEDECKHPLQHQLELFGILPMIEMPDSNIIKDQDRFIILHDWLKEGDSDGKFFLLHRGSRDGLTNQAFHSKCDNKGCTLTIIETTCGMIIGGYSNTSWSCSGRYSAANKAFLFVLSGSDILSPCQMTLIHENDSHATFHSLKYGPAFGGGHDMMVNGSNVRIKGQYGYRPGSLPRGMYTIKEMEVFQVTKSSLPARTAARNIASRGVQPQPVTRFAPAINKAINSRRACLLQAEAEMLHFEESFNNEQKFVEKFASGDAQDIIALNVSGTLMMTTRATLCTIKDSVLAQRFDDSKWTEQGCNCSPVREWTPDQVNTWAKNIDGLPEEVSVMLYENEITGRELLTLSRDDVNMMGVKRVGSVALLLKEISSLERTSRDFVTFMEHSPYCFGKILDYLRSKRFHFLGLIKNEPALPVICDLQKKRFEKVVKYYFPGDAAKAILG</sequence>
<dbReference type="InterPro" id="IPR011333">
    <property type="entry name" value="SKP1/BTB/POZ_sf"/>
</dbReference>
<dbReference type="Proteomes" id="UP001530377">
    <property type="component" value="Unassembled WGS sequence"/>
</dbReference>
<evidence type="ECO:0000313" key="5">
    <source>
        <dbReference type="Proteomes" id="UP001530377"/>
    </source>
</evidence>
<dbReference type="SUPFAM" id="SSF54695">
    <property type="entry name" value="POZ domain"/>
    <property type="match status" value="2"/>
</dbReference>
<feature type="domain" description="TLDc" evidence="3">
    <location>
        <begin position="164"/>
        <end position="330"/>
    </location>
</feature>
<feature type="domain" description="BTB" evidence="1">
    <location>
        <begin position="61"/>
        <end position="134"/>
    </location>
</feature>
<dbReference type="Pfam" id="PF02214">
    <property type="entry name" value="BTB_2"/>
    <property type="match status" value="1"/>
</dbReference>